<keyword evidence="2" id="KW-1185">Reference proteome</keyword>
<organism evidence="2 3">
    <name type="scientific">Steinernema glaseri</name>
    <dbReference type="NCBI Taxonomy" id="37863"/>
    <lineage>
        <taxon>Eukaryota</taxon>
        <taxon>Metazoa</taxon>
        <taxon>Ecdysozoa</taxon>
        <taxon>Nematoda</taxon>
        <taxon>Chromadorea</taxon>
        <taxon>Rhabditida</taxon>
        <taxon>Tylenchina</taxon>
        <taxon>Panagrolaimomorpha</taxon>
        <taxon>Strongyloidoidea</taxon>
        <taxon>Steinernematidae</taxon>
        <taxon>Steinernema</taxon>
    </lineage>
</organism>
<evidence type="ECO:0000313" key="2">
    <source>
        <dbReference type="Proteomes" id="UP000095287"/>
    </source>
</evidence>
<protein>
    <submittedName>
        <fullName evidence="3">Uncharacterized protein</fullName>
    </submittedName>
</protein>
<accession>A0A1I8ATL4</accession>
<feature type="region of interest" description="Disordered" evidence="1">
    <location>
        <begin position="35"/>
        <end position="105"/>
    </location>
</feature>
<feature type="compositionally biased region" description="Basic and acidic residues" evidence="1">
    <location>
        <begin position="35"/>
        <end position="58"/>
    </location>
</feature>
<name>A0A1I8ATL4_9BILA</name>
<evidence type="ECO:0000313" key="3">
    <source>
        <dbReference type="WBParaSite" id="L893_g9087.t1"/>
    </source>
</evidence>
<reference evidence="3" key="1">
    <citation type="submission" date="2016-11" db="UniProtKB">
        <authorList>
            <consortium name="WormBaseParasite"/>
        </authorList>
    </citation>
    <scope>IDENTIFICATION</scope>
</reference>
<dbReference type="Proteomes" id="UP000095287">
    <property type="component" value="Unplaced"/>
</dbReference>
<proteinExistence type="predicted"/>
<sequence>MATLALEKSLLGEELERLSLLEGYFYFDRSATFTGERRREGEEDGHLDPEGMKKERIGQLRGSKWTGEGQEKGSKKRTKKITQCSDLQMGDPKDGKRKSGTFRAPQQLGFGVPREWSTVHRSESRGSWDQIDSGHRKFWSVTSSSLATVGFVPTSKERCLEGVKGAKGHLMDTLALFSHIPLKHAPKSRGHN</sequence>
<dbReference type="WBParaSite" id="L893_g9087.t1">
    <property type="protein sequence ID" value="L893_g9087.t1"/>
    <property type="gene ID" value="L893_g9087"/>
</dbReference>
<evidence type="ECO:0000256" key="1">
    <source>
        <dbReference type="SAM" id="MobiDB-lite"/>
    </source>
</evidence>
<dbReference type="AlphaFoldDB" id="A0A1I8ATL4"/>